<gene>
    <name evidence="1" type="ORF">METZ01_LOCUS512148</name>
</gene>
<dbReference type="EMBL" id="UINC01228114">
    <property type="protein sequence ID" value="SVE59294.1"/>
    <property type="molecule type" value="Genomic_DNA"/>
</dbReference>
<sequence length="27" mass="3161">ICHVHQTLIFTVEFHQILSDSNSSKLY</sequence>
<reference evidence="1" key="1">
    <citation type="submission" date="2018-05" db="EMBL/GenBank/DDBJ databases">
        <authorList>
            <person name="Lanie J.A."/>
            <person name="Ng W.-L."/>
            <person name="Kazmierczak K.M."/>
            <person name="Andrzejewski T.M."/>
            <person name="Davidsen T.M."/>
            <person name="Wayne K.J."/>
            <person name="Tettelin H."/>
            <person name="Glass J.I."/>
            <person name="Rusch D."/>
            <person name="Podicherti R."/>
            <person name="Tsui H.-C.T."/>
            <person name="Winkler M.E."/>
        </authorList>
    </citation>
    <scope>NUCLEOTIDE SEQUENCE</scope>
</reference>
<accession>A0A383ERU9</accession>
<dbReference type="AlphaFoldDB" id="A0A383ERU9"/>
<name>A0A383ERU9_9ZZZZ</name>
<feature type="non-terminal residue" evidence="1">
    <location>
        <position position="1"/>
    </location>
</feature>
<proteinExistence type="predicted"/>
<organism evidence="1">
    <name type="scientific">marine metagenome</name>
    <dbReference type="NCBI Taxonomy" id="408172"/>
    <lineage>
        <taxon>unclassified sequences</taxon>
        <taxon>metagenomes</taxon>
        <taxon>ecological metagenomes</taxon>
    </lineage>
</organism>
<evidence type="ECO:0000313" key="1">
    <source>
        <dbReference type="EMBL" id="SVE59294.1"/>
    </source>
</evidence>
<protein>
    <submittedName>
        <fullName evidence="1">Uncharacterized protein</fullName>
    </submittedName>
</protein>